<reference evidence="2 3" key="1">
    <citation type="journal article" date="2019" name="Sci. Rep.">
        <title>Orb-weaving spider Araneus ventricosus genome elucidates the spidroin gene catalogue.</title>
        <authorList>
            <person name="Kono N."/>
            <person name="Nakamura H."/>
            <person name="Ohtoshi R."/>
            <person name="Moran D.A.P."/>
            <person name="Shinohara A."/>
            <person name="Yoshida Y."/>
            <person name="Fujiwara M."/>
            <person name="Mori M."/>
            <person name="Tomita M."/>
            <person name="Arakawa K."/>
        </authorList>
    </citation>
    <scope>NUCLEOTIDE SEQUENCE [LARGE SCALE GENOMIC DNA]</scope>
</reference>
<evidence type="ECO:0000313" key="3">
    <source>
        <dbReference type="Proteomes" id="UP000499080"/>
    </source>
</evidence>
<dbReference type="InterPro" id="IPR032135">
    <property type="entry name" value="DUF4817"/>
</dbReference>
<protein>
    <recommendedName>
        <fullName evidence="1">DUF4817 domain-containing protein</fullName>
    </recommendedName>
</protein>
<evidence type="ECO:0000259" key="1">
    <source>
        <dbReference type="Pfam" id="PF16087"/>
    </source>
</evidence>
<dbReference type="Proteomes" id="UP000499080">
    <property type="component" value="Unassembled WGS sequence"/>
</dbReference>
<gene>
    <name evidence="2" type="ORF">AVEN_240501_1</name>
</gene>
<proteinExistence type="predicted"/>
<comment type="caution">
    <text evidence="2">The sequence shown here is derived from an EMBL/GenBank/DDBJ whole genome shotgun (WGS) entry which is preliminary data.</text>
</comment>
<dbReference type="Pfam" id="PF16087">
    <property type="entry name" value="DUF4817"/>
    <property type="match status" value="1"/>
</dbReference>
<evidence type="ECO:0000313" key="2">
    <source>
        <dbReference type="EMBL" id="GBM53006.1"/>
    </source>
</evidence>
<name>A0A4Y2GJN9_ARAVE</name>
<sequence>MERFSKNECFEMFLLYGKCGSKARLAGRFYQQRFPAGSHPSHITILQVVKRSRETGCVASRPRSGRPVKVGRQVQPEDELYFALTYLTSSKREKSQNCGLSKSRVWKILIELGAYPYRPTSRQILLDGNAERRYTWCNIVMNHLEVQPTFLEDIVWTDEACLSWNGMFNRQNTHNWALENPTRSADVRHQI</sequence>
<organism evidence="2 3">
    <name type="scientific">Araneus ventricosus</name>
    <name type="common">Orbweaver spider</name>
    <name type="synonym">Epeira ventricosa</name>
    <dbReference type="NCBI Taxonomy" id="182803"/>
    <lineage>
        <taxon>Eukaryota</taxon>
        <taxon>Metazoa</taxon>
        <taxon>Ecdysozoa</taxon>
        <taxon>Arthropoda</taxon>
        <taxon>Chelicerata</taxon>
        <taxon>Arachnida</taxon>
        <taxon>Araneae</taxon>
        <taxon>Araneomorphae</taxon>
        <taxon>Entelegynae</taxon>
        <taxon>Araneoidea</taxon>
        <taxon>Araneidae</taxon>
        <taxon>Araneus</taxon>
    </lineage>
</organism>
<dbReference type="PANTHER" id="PTHR47326">
    <property type="entry name" value="TRANSPOSABLE ELEMENT TC3 TRANSPOSASE-LIKE PROTEIN"/>
    <property type="match status" value="1"/>
</dbReference>
<keyword evidence="3" id="KW-1185">Reference proteome</keyword>
<dbReference type="AlphaFoldDB" id="A0A4Y2GJN9"/>
<feature type="domain" description="DUF4817" evidence="1">
    <location>
        <begin position="8"/>
        <end position="58"/>
    </location>
</feature>
<accession>A0A4Y2GJN9</accession>
<dbReference type="PANTHER" id="PTHR47326:SF1">
    <property type="entry name" value="HTH PSQ-TYPE DOMAIN-CONTAINING PROTEIN"/>
    <property type="match status" value="1"/>
</dbReference>
<dbReference type="EMBL" id="BGPR01099530">
    <property type="protein sequence ID" value="GBM53006.1"/>
    <property type="molecule type" value="Genomic_DNA"/>
</dbReference>